<evidence type="ECO:0008006" key="3">
    <source>
        <dbReference type="Google" id="ProtNLM"/>
    </source>
</evidence>
<dbReference type="Proteomes" id="UP000017836">
    <property type="component" value="Unassembled WGS sequence"/>
</dbReference>
<organism evidence="1 2">
    <name type="scientific">Amborella trichopoda</name>
    <dbReference type="NCBI Taxonomy" id="13333"/>
    <lineage>
        <taxon>Eukaryota</taxon>
        <taxon>Viridiplantae</taxon>
        <taxon>Streptophyta</taxon>
        <taxon>Embryophyta</taxon>
        <taxon>Tracheophyta</taxon>
        <taxon>Spermatophyta</taxon>
        <taxon>Magnoliopsida</taxon>
        <taxon>Amborellales</taxon>
        <taxon>Amborellaceae</taxon>
        <taxon>Amborella</taxon>
    </lineage>
</organism>
<dbReference type="HOGENOM" id="CLU_200718_0_0_1"/>
<name>W1NNF8_AMBTC</name>
<protein>
    <recommendedName>
        <fullName evidence="3">MIT domain-containing protein</fullName>
    </recommendedName>
</protein>
<evidence type="ECO:0000313" key="1">
    <source>
        <dbReference type="EMBL" id="ERM97188.1"/>
    </source>
</evidence>
<evidence type="ECO:0000313" key="2">
    <source>
        <dbReference type="Proteomes" id="UP000017836"/>
    </source>
</evidence>
<dbReference type="Gramene" id="ERM97188">
    <property type="protein sequence ID" value="ERM97188"/>
    <property type="gene ID" value="AMTR_s00119p00032590"/>
</dbReference>
<sequence length="74" mass="8033">MVDIAVSLAKVADVDRSLGNEGMAINGFQEAIKCLESLKLDANEVALEKRRLSVLEFLHGQLAERENLLAPPTA</sequence>
<keyword evidence="2" id="KW-1185">Reference proteome</keyword>
<dbReference type="AlphaFoldDB" id="W1NNF8"/>
<dbReference type="EMBL" id="KI396540">
    <property type="protein sequence ID" value="ERM97188.1"/>
    <property type="molecule type" value="Genomic_DNA"/>
</dbReference>
<gene>
    <name evidence="1" type="ORF">AMTR_s00119p00032590</name>
</gene>
<reference evidence="2" key="1">
    <citation type="journal article" date="2013" name="Science">
        <title>The Amborella genome and the evolution of flowering plants.</title>
        <authorList>
            <consortium name="Amborella Genome Project"/>
        </authorList>
    </citation>
    <scope>NUCLEOTIDE SEQUENCE [LARGE SCALE GENOMIC DNA]</scope>
</reference>
<proteinExistence type="predicted"/>
<accession>W1NNF8</accession>